<organism evidence="10 11">
    <name type="scientific">Neisseria bacilliformis ATCC BAA-1200</name>
    <dbReference type="NCBI Taxonomy" id="888742"/>
    <lineage>
        <taxon>Bacteria</taxon>
        <taxon>Pseudomonadati</taxon>
        <taxon>Pseudomonadota</taxon>
        <taxon>Betaproteobacteria</taxon>
        <taxon>Neisseriales</taxon>
        <taxon>Neisseriaceae</taxon>
        <taxon>Neisseria</taxon>
    </lineage>
</organism>
<keyword evidence="6" id="KW-0998">Cell outer membrane</keyword>
<evidence type="ECO:0000256" key="3">
    <source>
        <dbReference type="ARBA" id="ARBA00022692"/>
    </source>
</evidence>
<gene>
    <name evidence="10" type="ORF">HMPREF9123_1450</name>
</gene>
<keyword evidence="2" id="KW-1134">Transmembrane beta strand</keyword>
<evidence type="ECO:0000256" key="7">
    <source>
        <dbReference type="SAM" id="MobiDB-lite"/>
    </source>
</evidence>
<dbReference type="Proteomes" id="UP000004105">
    <property type="component" value="Unassembled WGS sequence"/>
</dbReference>
<feature type="region of interest" description="Disordered" evidence="7">
    <location>
        <begin position="49"/>
        <end position="73"/>
    </location>
</feature>
<dbReference type="InterPro" id="IPR000184">
    <property type="entry name" value="Bac_surfAg_D15"/>
</dbReference>
<evidence type="ECO:0000256" key="1">
    <source>
        <dbReference type="ARBA" id="ARBA00004370"/>
    </source>
</evidence>
<evidence type="ECO:0000259" key="9">
    <source>
        <dbReference type="PROSITE" id="PS51779"/>
    </source>
</evidence>
<feature type="domain" description="POTRA" evidence="9">
    <location>
        <begin position="269"/>
        <end position="343"/>
    </location>
</feature>
<evidence type="ECO:0000313" key="11">
    <source>
        <dbReference type="Proteomes" id="UP000004105"/>
    </source>
</evidence>
<evidence type="ECO:0000313" key="10">
    <source>
        <dbReference type="EMBL" id="EGF10779.1"/>
    </source>
</evidence>
<evidence type="ECO:0000256" key="4">
    <source>
        <dbReference type="ARBA" id="ARBA00022729"/>
    </source>
</evidence>
<dbReference type="PANTHER" id="PTHR12815:SF47">
    <property type="entry name" value="TRANSLOCATION AND ASSEMBLY MODULE SUBUNIT TAMA"/>
    <property type="match status" value="1"/>
</dbReference>
<comment type="subcellular location">
    <subcellularLocation>
        <location evidence="1">Membrane</location>
    </subcellularLocation>
</comment>
<dbReference type="Pfam" id="PF07244">
    <property type="entry name" value="POTRA"/>
    <property type="match status" value="1"/>
</dbReference>
<dbReference type="InterPro" id="IPR039910">
    <property type="entry name" value="D15-like"/>
</dbReference>
<evidence type="ECO:0000256" key="6">
    <source>
        <dbReference type="ARBA" id="ARBA00023237"/>
    </source>
</evidence>
<keyword evidence="4 8" id="KW-0732">Signal</keyword>
<protein>
    <submittedName>
        <fullName evidence="10">OMP85 family outer membrane protein</fullName>
    </submittedName>
</protein>
<dbReference type="GO" id="GO:0019867">
    <property type="term" value="C:outer membrane"/>
    <property type="evidence" value="ECO:0007669"/>
    <property type="project" value="InterPro"/>
</dbReference>
<accession>F2BCJ5</accession>
<proteinExistence type="predicted"/>
<dbReference type="Gene3D" id="2.40.160.50">
    <property type="entry name" value="membrane protein fhac: a member of the omp85/tpsb transporter family"/>
    <property type="match status" value="1"/>
</dbReference>
<comment type="caution">
    <text evidence="10">The sequence shown here is derived from an EMBL/GenBank/DDBJ whole genome shotgun (WGS) entry which is preliminary data.</text>
</comment>
<dbReference type="Gene3D" id="3.10.20.310">
    <property type="entry name" value="membrane protein fhac"/>
    <property type="match status" value="2"/>
</dbReference>
<dbReference type="InterPro" id="IPR010827">
    <property type="entry name" value="BamA/TamA_POTRA"/>
</dbReference>
<dbReference type="STRING" id="267212.GCA_001063965_01684"/>
<dbReference type="Pfam" id="PF01103">
    <property type="entry name" value="Omp85"/>
    <property type="match status" value="1"/>
</dbReference>
<keyword evidence="11" id="KW-1185">Reference proteome</keyword>
<sequence length="656" mass="72372">MKIKWCYNPRLLRNRPFRPPFFAMNKPAALVLLMSLALPAAPVFSDGLTPAEGAQRPSENKENAQNTGADEAKPSFFSRVKNRLIRKKPSEGGGALQPKFPVTVEASPDDVKQMLQEHLPLITQQQEEELDDEQMAFLAEEAPAQVLSMLKTKGYFNAKATVSRSGAGYLVKVDSGPQTKIANVSIAILGDVLQDDNLGSYYRDASENWALPVGSVFNQDDWSGSKTSVLSAVRRKKYPLAAFSATQAQVDPARHSADLSVAVDSGKPVYFGEFEISGTKRYPESVVRGLAQFEPGAPYDLDKLLDYQQALEQNNHYSGASVQADFDRMQGDRVPVKVAVSETKKHKLELGLSYDSEYGAGGKFGYDYYNLFGRGYTGSFVANADKYEQTVAAGISQPRNNHGHYFTSSLSYNRKTTQKLETETWSAGIWRVRDRNGIESRIGIEYVEDLSKIPDAKVYLGRSFATMLTASWKKQNISTQLRPENGYYLDIKGGTTLGSLFSSSSMQRVAGSAGYYYTPENKKIGTFVTRGQIGFVNAKDDSDTPAILRFRTGGATSVRGYELDSIGRVGPSGAILPERVLAVASAEYQYPINKTFSAAIFHDMGGTAHSFRDMTLKHGTGIGVRWFSPVAPFSFDIAYGHQDKKIRWHISLGTRF</sequence>
<reference evidence="10 11" key="1">
    <citation type="submission" date="2011-02" db="EMBL/GenBank/DDBJ databases">
        <authorList>
            <person name="Muzny D."/>
            <person name="Qin X."/>
            <person name="Deng J."/>
            <person name="Jiang H."/>
            <person name="Liu Y."/>
            <person name="Qu J."/>
            <person name="Song X.-Z."/>
            <person name="Zhang L."/>
            <person name="Thornton R."/>
            <person name="Coyle M."/>
            <person name="Francisco L."/>
            <person name="Jackson L."/>
            <person name="Javaid M."/>
            <person name="Korchina V."/>
            <person name="Kovar C."/>
            <person name="Mata R."/>
            <person name="Mathew T."/>
            <person name="Ngo R."/>
            <person name="Nguyen L."/>
            <person name="Nguyen N."/>
            <person name="Okwuonu G."/>
            <person name="Ongeri F."/>
            <person name="Pham C."/>
            <person name="Simmons D."/>
            <person name="Wilczek-Boney K."/>
            <person name="Hale W."/>
            <person name="Jakkamsetti A."/>
            <person name="Pham P."/>
            <person name="Ruth R."/>
            <person name="San Lucas F."/>
            <person name="Warren J."/>
            <person name="Zhang J."/>
            <person name="Zhao Z."/>
            <person name="Zhou C."/>
            <person name="Zhu D."/>
            <person name="Lee S."/>
            <person name="Bess C."/>
            <person name="Blankenburg K."/>
            <person name="Forbes L."/>
            <person name="Fu Q."/>
            <person name="Gubbala S."/>
            <person name="Hirani K."/>
            <person name="Jayaseelan J.C."/>
            <person name="Lara F."/>
            <person name="Munidasa M."/>
            <person name="Palculict T."/>
            <person name="Patil S."/>
            <person name="Pu L.-L."/>
            <person name="Saada N."/>
            <person name="Tang L."/>
            <person name="Weissenberger G."/>
            <person name="Zhu Y."/>
            <person name="Hemphill L."/>
            <person name="Shang Y."/>
            <person name="Youmans B."/>
            <person name="Ayvaz T."/>
            <person name="Ross M."/>
            <person name="Santibanez J."/>
            <person name="Aqrawi P."/>
            <person name="Gross S."/>
            <person name="Joshi V."/>
            <person name="Fowler G."/>
            <person name="Nazareth L."/>
            <person name="Reid J."/>
            <person name="Worley K."/>
            <person name="Petrosino J."/>
            <person name="Highlander S."/>
            <person name="Gibbs R."/>
        </authorList>
    </citation>
    <scope>NUCLEOTIDE SEQUENCE [LARGE SCALE GENOMIC DNA]</scope>
    <source>
        <strain evidence="10 11">ATCC BAA-1200</strain>
    </source>
</reference>
<dbReference type="HOGENOM" id="CLU_018618_2_0_4"/>
<evidence type="ECO:0000256" key="8">
    <source>
        <dbReference type="SAM" id="SignalP"/>
    </source>
</evidence>
<dbReference type="PROSITE" id="PS51779">
    <property type="entry name" value="POTRA"/>
    <property type="match status" value="1"/>
</dbReference>
<feature type="chain" id="PRO_5003275517" evidence="8">
    <location>
        <begin position="41"/>
        <end position="656"/>
    </location>
</feature>
<keyword evidence="5" id="KW-0472">Membrane</keyword>
<evidence type="ECO:0000256" key="5">
    <source>
        <dbReference type="ARBA" id="ARBA00023136"/>
    </source>
</evidence>
<evidence type="ECO:0000256" key="2">
    <source>
        <dbReference type="ARBA" id="ARBA00022452"/>
    </source>
</evidence>
<keyword evidence="3" id="KW-0812">Transmembrane</keyword>
<dbReference type="EMBL" id="AFAY01000030">
    <property type="protein sequence ID" value="EGF10779.1"/>
    <property type="molecule type" value="Genomic_DNA"/>
</dbReference>
<dbReference type="InterPro" id="IPR034746">
    <property type="entry name" value="POTRA"/>
</dbReference>
<feature type="signal peptide" evidence="8">
    <location>
        <begin position="1"/>
        <end position="40"/>
    </location>
</feature>
<name>F2BCJ5_9NEIS</name>
<dbReference type="AlphaFoldDB" id="F2BCJ5"/>
<dbReference type="PANTHER" id="PTHR12815">
    <property type="entry name" value="SORTING AND ASSEMBLY MACHINERY SAMM50 PROTEIN FAMILY MEMBER"/>
    <property type="match status" value="1"/>
</dbReference>